<gene>
    <name evidence="1" type="ORF">KQX54_016578</name>
</gene>
<reference evidence="1 2" key="1">
    <citation type="journal article" date="2021" name="J. Hered.">
        <title>A chromosome-level genome assembly of the parasitoid wasp, Cotesia glomerata (Hymenoptera: Braconidae).</title>
        <authorList>
            <person name="Pinto B.J."/>
            <person name="Weis J.J."/>
            <person name="Gamble T."/>
            <person name="Ode P.J."/>
            <person name="Paul R."/>
            <person name="Zaspel J.M."/>
        </authorList>
    </citation>
    <scope>NUCLEOTIDE SEQUENCE [LARGE SCALE GENOMIC DNA]</scope>
    <source>
        <strain evidence="1">CgM1</strain>
    </source>
</reference>
<dbReference type="EMBL" id="JAHXZJ010000374">
    <property type="protein sequence ID" value="KAH0561406.1"/>
    <property type="molecule type" value="Genomic_DNA"/>
</dbReference>
<comment type="caution">
    <text evidence="1">The sequence shown here is derived from an EMBL/GenBank/DDBJ whole genome shotgun (WGS) entry which is preliminary data.</text>
</comment>
<dbReference type="Proteomes" id="UP000826195">
    <property type="component" value="Unassembled WGS sequence"/>
</dbReference>
<dbReference type="AlphaFoldDB" id="A0AAV7IYH8"/>
<accession>A0AAV7IYH8</accession>
<organism evidence="1 2">
    <name type="scientific">Cotesia glomerata</name>
    <name type="common">Lepidopteran parasitic wasp</name>
    <name type="synonym">Apanteles glomeratus</name>
    <dbReference type="NCBI Taxonomy" id="32391"/>
    <lineage>
        <taxon>Eukaryota</taxon>
        <taxon>Metazoa</taxon>
        <taxon>Ecdysozoa</taxon>
        <taxon>Arthropoda</taxon>
        <taxon>Hexapoda</taxon>
        <taxon>Insecta</taxon>
        <taxon>Pterygota</taxon>
        <taxon>Neoptera</taxon>
        <taxon>Endopterygota</taxon>
        <taxon>Hymenoptera</taxon>
        <taxon>Apocrita</taxon>
        <taxon>Ichneumonoidea</taxon>
        <taxon>Braconidae</taxon>
        <taxon>Microgastrinae</taxon>
        <taxon>Cotesia</taxon>
    </lineage>
</organism>
<evidence type="ECO:0000313" key="2">
    <source>
        <dbReference type="Proteomes" id="UP000826195"/>
    </source>
</evidence>
<proteinExistence type="predicted"/>
<keyword evidence="2" id="KW-1185">Reference proteome</keyword>
<protein>
    <submittedName>
        <fullName evidence="1">Uncharacterized protein</fullName>
    </submittedName>
</protein>
<name>A0AAV7IYH8_COTGL</name>
<evidence type="ECO:0000313" key="1">
    <source>
        <dbReference type="EMBL" id="KAH0561406.1"/>
    </source>
</evidence>
<sequence length="648" mass="75992">MASSDDDMKQLDYTNKIKTIQNLIHQISTKIRNLCDDDLNVKYISYLENLANDNAFLMKKDQFRKVESGIKKLQNQLKSFRTTVHNDCTDLMMIAFKIDLAKREFDNLQKDYQELKRDLQGTPTDQNDNIRESFKSGQYLSKLIQMHAKAQKIINSYNDWVNEYNIFISNFNQFISEFNRGYIIYTSPVTEKYYSILLTDIVKEIMAIITPNAENVDALEMKRKEIFRMFEMKYDNDLARLINDSALDEITGLVEISFQSHLNTYQLGYLLLMFLYITMICNFTTRVYQRTSDLGKNHPDSDVDSEFDEYDYVPQQVSQNAPQQIYDEVPPEHIYDEVPPEHIYDEVPPQPVYDEVPPEVYENAPPHVNEDDLQQPDEEMIQQPDEEMIQQPNREESSEINKINSIQNLIYQITTRVKKLCDDELNDKYISYLENLMNNNALLMKKDQFKKVESGIKKLKKQIKSFRSTLVNDCTDLMMIATEIDLIKRRFDDLQKDYQQLKKDLQGTPADQNDHISESFKSGQYLSMLIQMHAKAQKVINSHNDRINEYNIFISNFNQFISEFNRGYIIYTSPVTGKYYSILLNDIVKEILTIISPNAENVDALEMKRKEIFRMFEMKYDNDLARLINDSALDEITGLVEISDSRGV</sequence>